<evidence type="ECO:0000313" key="2">
    <source>
        <dbReference type="EMBL" id="EDR02802.1"/>
    </source>
</evidence>
<dbReference type="Proteomes" id="UP000001194">
    <property type="component" value="Unassembled WGS sequence"/>
</dbReference>
<dbReference type="OrthoDB" id="2800708at2759"/>
<keyword evidence="3" id="KW-1185">Reference proteome</keyword>
<dbReference type="RefSeq" id="XP_001886512.1">
    <property type="nucleotide sequence ID" value="XM_001886477.1"/>
</dbReference>
<feature type="region of interest" description="Disordered" evidence="1">
    <location>
        <begin position="618"/>
        <end position="651"/>
    </location>
</feature>
<dbReference type="STRING" id="486041.B0DRK6"/>
<organism evidence="3">
    <name type="scientific">Laccaria bicolor (strain S238N-H82 / ATCC MYA-4686)</name>
    <name type="common">Bicoloured deceiver</name>
    <name type="synonym">Laccaria laccata var. bicolor</name>
    <dbReference type="NCBI Taxonomy" id="486041"/>
    <lineage>
        <taxon>Eukaryota</taxon>
        <taxon>Fungi</taxon>
        <taxon>Dikarya</taxon>
        <taxon>Basidiomycota</taxon>
        <taxon>Agaricomycotina</taxon>
        <taxon>Agaricomycetes</taxon>
        <taxon>Agaricomycetidae</taxon>
        <taxon>Agaricales</taxon>
        <taxon>Agaricineae</taxon>
        <taxon>Hydnangiaceae</taxon>
        <taxon>Laccaria</taxon>
    </lineage>
</organism>
<feature type="region of interest" description="Disordered" evidence="1">
    <location>
        <begin position="674"/>
        <end position="702"/>
    </location>
</feature>
<feature type="compositionally biased region" description="Basic and acidic residues" evidence="1">
    <location>
        <begin position="260"/>
        <end position="270"/>
    </location>
</feature>
<reference evidence="2 3" key="1">
    <citation type="journal article" date="2008" name="Nature">
        <title>The genome of Laccaria bicolor provides insights into mycorrhizal symbiosis.</title>
        <authorList>
            <person name="Martin F."/>
            <person name="Aerts A."/>
            <person name="Ahren D."/>
            <person name="Brun A."/>
            <person name="Danchin E.G.J."/>
            <person name="Duchaussoy F."/>
            <person name="Gibon J."/>
            <person name="Kohler A."/>
            <person name="Lindquist E."/>
            <person name="Pereda V."/>
            <person name="Salamov A."/>
            <person name="Shapiro H.J."/>
            <person name="Wuyts J."/>
            <person name="Blaudez D."/>
            <person name="Buee M."/>
            <person name="Brokstein P."/>
            <person name="Canbaeck B."/>
            <person name="Cohen D."/>
            <person name="Courty P.E."/>
            <person name="Coutinho P.M."/>
            <person name="Delaruelle C."/>
            <person name="Detter J.C."/>
            <person name="Deveau A."/>
            <person name="DiFazio S."/>
            <person name="Duplessis S."/>
            <person name="Fraissinet-Tachet L."/>
            <person name="Lucic E."/>
            <person name="Frey-Klett P."/>
            <person name="Fourrey C."/>
            <person name="Feussner I."/>
            <person name="Gay G."/>
            <person name="Grimwood J."/>
            <person name="Hoegger P.J."/>
            <person name="Jain P."/>
            <person name="Kilaru S."/>
            <person name="Labbe J."/>
            <person name="Lin Y.C."/>
            <person name="Legue V."/>
            <person name="Le Tacon F."/>
            <person name="Marmeisse R."/>
            <person name="Melayah D."/>
            <person name="Montanini B."/>
            <person name="Muratet M."/>
            <person name="Nehls U."/>
            <person name="Niculita-Hirzel H."/>
            <person name="Oudot-Le Secq M.P."/>
            <person name="Peter M."/>
            <person name="Quesneville H."/>
            <person name="Rajashekar B."/>
            <person name="Reich M."/>
            <person name="Rouhier N."/>
            <person name="Schmutz J."/>
            <person name="Yin T."/>
            <person name="Chalot M."/>
            <person name="Henrissat B."/>
            <person name="Kuees U."/>
            <person name="Lucas S."/>
            <person name="Van de Peer Y."/>
            <person name="Podila G.K."/>
            <person name="Polle A."/>
            <person name="Pukkila P.J."/>
            <person name="Richardson P.M."/>
            <person name="Rouze P."/>
            <person name="Sanders I.R."/>
            <person name="Stajich J.E."/>
            <person name="Tunlid A."/>
            <person name="Tuskan G."/>
            <person name="Grigoriev I.V."/>
        </authorList>
    </citation>
    <scope>NUCLEOTIDE SEQUENCE [LARGE SCALE GENOMIC DNA]</scope>
    <source>
        <strain evidence="3">S238N-H82 / ATCC MYA-4686</strain>
    </source>
</reference>
<feature type="region of interest" description="Disordered" evidence="1">
    <location>
        <begin position="756"/>
        <end position="806"/>
    </location>
</feature>
<dbReference type="InParanoid" id="B0DRK6"/>
<accession>B0DRK6</accession>
<dbReference type="GeneID" id="6082149"/>
<feature type="region of interest" description="Disordered" evidence="1">
    <location>
        <begin position="353"/>
        <end position="403"/>
    </location>
</feature>
<gene>
    <name evidence="2" type="ORF">LACBIDRAFT_332100</name>
</gene>
<dbReference type="AlphaFoldDB" id="B0DRK6"/>
<dbReference type="EMBL" id="DS547128">
    <property type="protein sequence ID" value="EDR02802.1"/>
    <property type="molecule type" value="Genomic_DNA"/>
</dbReference>
<sequence length="806" mass="90235">MRSFAKPHREVVAITNAMGPSGMSLSQKLAQKDEQIASLESRIQAHTLRTTHIHTRLLSTLDTLDAIQLTHAQEMSAVVKGKKRAEEALKRYVGVVRSAEVERDDMRDACKFRMIIARPFYSPFYPPHPSLPLDFSLPLHPLRPNNINEEEAELLNYASQIIQSLRHGRDAERKAHERTREMCEARMCALEAKLCRREAELESEAPLEMTDDEAIQMLEMTATRNRELEVEIRDLFRRLNEARSSASPPPRFPLSQAKQSSEKTTRHPPLDDTILPADGRPSRPGSRGNRTTVPTGDETIRPTSPGQLTIRPTSPGDITIRPQTGEGTSRPPPPDDAILPDEIAVISTAVEALSNPRPTPTDHEVIDNQRPTTADERAPPENNHLQHLRETQPIPSPRLSSKGNKTHLALITEDLDRQIELLGETVEVFRRERDELWRVVEGEKRKKKEEQGGEEEEEAVWCIDAWAAWVGWMGFRTGICGGDVWSTWIEVVGSYATWGGGWDTWKESAELPTERREEAGPSNASDRIAALEKECTRLRRSEATLRPEVALANVKVSEEEPRGSTTRTIDRLAALEEQCSRLRQSEETLRSEMAATKARENELLDEIYALRRQLSEAAFSEESLRPPSRTSPPRPQRDQQNPSLLNHPHLLEPDEGEVSMELATPLIPTSAIAALPRSRSHSRSPGIMGYNDDDDVRSRSPRVTDNANFEFDDPPSFPPPLSPPIGYLMQREGGDSPLTSGHSSTFPNMSLSVFPMPPNPSSATALPPFSSAVPLPLSLSRNTSRGREPASRQEEIGERGEDMVYR</sequence>
<dbReference type="KEGG" id="lbc:LACBIDRAFT_332100"/>
<feature type="region of interest" description="Disordered" evidence="1">
    <location>
        <begin position="242"/>
        <end position="338"/>
    </location>
</feature>
<feature type="compositionally biased region" description="Basic and acidic residues" evidence="1">
    <location>
        <begin position="785"/>
        <end position="806"/>
    </location>
</feature>
<protein>
    <submittedName>
        <fullName evidence="2">Predicted protein</fullName>
    </submittedName>
</protein>
<evidence type="ECO:0000313" key="3">
    <source>
        <dbReference type="Proteomes" id="UP000001194"/>
    </source>
</evidence>
<feature type="compositionally biased region" description="Basic and acidic residues" evidence="1">
    <location>
        <begin position="360"/>
        <end position="379"/>
    </location>
</feature>
<name>B0DRK6_LACBS</name>
<feature type="compositionally biased region" description="Polar residues" evidence="1">
    <location>
        <begin position="301"/>
        <end position="312"/>
    </location>
</feature>
<evidence type="ECO:0000256" key="1">
    <source>
        <dbReference type="SAM" id="MobiDB-lite"/>
    </source>
</evidence>
<dbReference type="HOGENOM" id="CLU_349512_0_0_1"/>
<proteinExistence type="predicted"/>